<protein>
    <submittedName>
        <fullName evidence="1">Uncharacterized protein</fullName>
    </submittedName>
</protein>
<accession>A0A6A6NSQ8</accession>
<dbReference type="EMBL" id="MU001689">
    <property type="protein sequence ID" value="KAF2454840.1"/>
    <property type="molecule type" value="Genomic_DNA"/>
</dbReference>
<evidence type="ECO:0000313" key="1">
    <source>
        <dbReference type="EMBL" id="KAF2454840.1"/>
    </source>
</evidence>
<dbReference type="PANTHER" id="PTHR36847:SF1">
    <property type="entry name" value="AMIDOLIGASE ENZYME"/>
    <property type="match status" value="1"/>
</dbReference>
<dbReference type="PANTHER" id="PTHR36847">
    <property type="entry name" value="AMIDOLIGASE ENZYME"/>
    <property type="match status" value="1"/>
</dbReference>
<dbReference type="AlphaFoldDB" id="A0A6A6NSQ8"/>
<gene>
    <name evidence="1" type="ORF">BDY21DRAFT_365865</name>
</gene>
<proteinExistence type="predicted"/>
<dbReference type="Proteomes" id="UP000799766">
    <property type="component" value="Unassembled WGS sequence"/>
</dbReference>
<reference evidence="1" key="1">
    <citation type="journal article" date="2020" name="Stud. Mycol.">
        <title>101 Dothideomycetes genomes: a test case for predicting lifestyles and emergence of pathogens.</title>
        <authorList>
            <person name="Haridas S."/>
            <person name="Albert R."/>
            <person name="Binder M."/>
            <person name="Bloem J."/>
            <person name="Labutti K."/>
            <person name="Salamov A."/>
            <person name="Andreopoulos B."/>
            <person name="Baker S."/>
            <person name="Barry K."/>
            <person name="Bills G."/>
            <person name="Bluhm B."/>
            <person name="Cannon C."/>
            <person name="Castanera R."/>
            <person name="Culley D."/>
            <person name="Daum C."/>
            <person name="Ezra D."/>
            <person name="Gonzalez J."/>
            <person name="Henrissat B."/>
            <person name="Kuo A."/>
            <person name="Liang C."/>
            <person name="Lipzen A."/>
            <person name="Lutzoni F."/>
            <person name="Magnuson J."/>
            <person name="Mondo S."/>
            <person name="Nolan M."/>
            <person name="Ohm R."/>
            <person name="Pangilinan J."/>
            <person name="Park H.-J."/>
            <person name="Ramirez L."/>
            <person name="Alfaro M."/>
            <person name="Sun H."/>
            <person name="Tritt A."/>
            <person name="Yoshinaga Y."/>
            <person name="Zwiers L.-H."/>
            <person name="Turgeon B."/>
            <person name="Goodwin S."/>
            <person name="Spatafora J."/>
            <person name="Crous P."/>
            <person name="Grigoriev I."/>
        </authorList>
    </citation>
    <scope>NUCLEOTIDE SEQUENCE</scope>
    <source>
        <strain evidence="1">ATCC 16933</strain>
    </source>
</reference>
<name>A0A6A6NSQ8_9PEZI</name>
<organism evidence="1 2">
    <name type="scientific">Lineolata rhizophorae</name>
    <dbReference type="NCBI Taxonomy" id="578093"/>
    <lineage>
        <taxon>Eukaryota</taxon>
        <taxon>Fungi</taxon>
        <taxon>Dikarya</taxon>
        <taxon>Ascomycota</taxon>
        <taxon>Pezizomycotina</taxon>
        <taxon>Dothideomycetes</taxon>
        <taxon>Dothideomycetes incertae sedis</taxon>
        <taxon>Lineolatales</taxon>
        <taxon>Lineolataceae</taxon>
        <taxon>Lineolata</taxon>
    </lineage>
</organism>
<evidence type="ECO:0000313" key="2">
    <source>
        <dbReference type="Proteomes" id="UP000799766"/>
    </source>
</evidence>
<dbReference type="OrthoDB" id="412402at2759"/>
<sequence length="433" mass="49987">MPLNQEDQAITAALLALHSQRFRDLTVKVELEFVLVASYDELAERYPGANHHFDALRTVLREIADKVQIYTPTLEQDMFAIPDDGKLWEEEDWDLSVGLDYEEQQLIPDKFDSDVKNKVIAFSVEVRSRVMDLCDPDWKEEVKTVIDKITEHFDGHTSDDPFRLLINTWRSGMRVHIGKGPMSSQYFTHRTVQNFTKFVTAFERFIDEAHTVSRISEKTALEVGPTVALQRCFFNEELPASQWVAGSSNSWIFLFTILSKIDKRRAKEPEDINDYFSAFQSPGSAYGLSGPQTPMTRSEVLQTIKFRQHRGTLDVAEIVAWVHVAALIVDYCQCATYEELDNFMNPHVFKRHYSFTDLLKDICADEVLIDYYKMKLAPGRAQEERDWAIEREQSCRFGELVSAVEHEQELSSKLSEDQRLLISDTTQETYVPQ</sequence>
<keyword evidence="2" id="KW-1185">Reference proteome</keyword>